<sequence length="44" mass="4349">MKDKGECPSISPCLLRAGSTGGAGERPRDACAPACPAKCEGSGI</sequence>
<protein>
    <submittedName>
        <fullName evidence="1">Uncharacterized protein</fullName>
    </submittedName>
</protein>
<evidence type="ECO:0000313" key="1">
    <source>
        <dbReference type="EMBL" id="DAD93844.1"/>
    </source>
</evidence>
<reference evidence="1" key="1">
    <citation type="journal article" date="2021" name="Proc. Natl. Acad. Sci. U.S.A.">
        <title>A Catalog of Tens of Thousands of Viruses from Human Metagenomes Reveals Hidden Associations with Chronic Diseases.</title>
        <authorList>
            <person name="Tisza M.J."/>
            <person name="Buck C.B."/>
        </authorList>
    </citation>
    <scope>NUCLEOTIDE SEQUENCE</scope>
    <source>
        <strain evidence="1">CtPjN3</strain>
    </source>
</reference>
<proteinExistence type="predicted"/>
<dbReference type="EMBL" id="BK015168">
    <property type="protein sequence ID" value="DAD93844.1"/>
    <property type="molecule type" value="Genomic_DNA"/>
</dbReference>
<accession>A0A8S5NHL3</accession>
<name>A0A8S5NHL3_9VIRU</name>
<organism evidence="1">
    <name type="scientific">Inoviridae sp. ctPjN3</name>
    <dbReference type="NCBI Taxonomy" id="2826761"/>
    <lineage>
        <taxon>Viruses</taxon>
        <taxon>Monodnaviria</taxon>
        <taxon>Loebvirae</taxon>
        <taxon>Hofneiviricota</taxon>
        <taxon>Faserviricetes</taxon>
        <taxon>Tubulavirales</taxon>
        <taxon>Inoviridae</taxon>
    </lineage>
</organism>